<dbReference type="PANTHER" id="PTHR30329:SF21">
    <property type="entry name" value="LIPOPROTEIN YIAD-RELATED"/>
    <property type="match status" value="1"/>
</dbReference>
<dbReference type="EMBL" id="PYMA01000004">
    <property type="protein sequence ID" value="PSW20213.1"/>
    <property type="molecule type" value="Genomic_DNA"/>
</dbReference>
<dbReference type="InterPro" id="IPR006665">
    <property type="entry name" value="OmpA-like"/>
</dbReference>
<keyword evidence="3" id="KW-0998">Cell outer membrane</keyword>
<organism evidence="7 8">
    <name type="scientific">Photobacterium sanctipauli</name>
    <dbReference type="NCBI Taxonomy" id="1342794"/>
    <lineage>
        <taxon>Bacteria</taxon>
        <taxon>Pseudomonadati</taxon>
        <taxon>Pseudomonadota</taxon>
        <taxon>Gammaproteobacteria</taxon>
        <taxon>Vibrionales</taxon>
        <taxon>Vibrionaceae</taxon>
        <taxon>Photobacterium</taxon>
    </lineage>
</organism>
<feature type="domain" description="OmpA-like" evidence="6">
    <location>
        <begin position="54"/>
        <end position="169"/>
    </location>
</feature>
<protein>
    <submittedName>
        <fullName evidence="7">OmpA family protein</fullName>
    </submittedName>
</protein>
<dbReference type="Pfam" id="PF00691">
    <property type="entry name" value="OmpA"/>
    <property type="match status" value="1"/>
</dbReference>
<accession>A0A2T3NVA2</accession>
<evidence type="ECO:0000256" key="4">
    <source>
        <dbReference type="PROSITE-ProRule" id="PRU00473"/>
    </source>
</evidence>
<gene>
    <name evidence="7" type="ORF">C9I98_09160</name>
</gene>
<dbReference type="InterPro" id="IPR006664">
    <property type="entry name" value="OMP_bac"/>
</dbReference>
<name>A0A2T3NVA2_9GAMM</name>
<comment type="caution">
    <text evidence="7">The sequence shown here is derived from an EMBL/GenBank/DDBJ whole genome shotgun (WGS) entry which is preliminary data.</text>
</comment>
<dbReference type="Gene3D" id="3.30.1330.60">
    <property type="entry name" value="OmpA-like domain"/>
    <property type="match status" value="1"/>
</dbReference>
<comment type="subcellular location">
    <subcellularLocation>
        <location evidence="1">Cell outer membrane</location>
    </subcellularLocation>
</comment>
<keyword evidence="5" id="KW-0732">Signal</keyword>
<reference evidence="7 8" key="1">
    <citation type="submission" date="2018-01" db="EMBL/GenBank/DDBJ databases">
        <title>Whole genome sequencing of Histamine producing bacteria.</title>
        <authorList>
            <person name="Butler K."/>
        </authorList>
    </citation>
    <scope>NUCLEOTIDE SEQUENCE [LARGE SCALE GENOMIC DNA]</scope>
    <source>
        <strain evidence="7 8">DSM 100436</strain>
    </source>
</reference>
<dbReference type="GO" id="GO:0009279">
    <property type="term" value="C:cell outer membrane"/>
    <property type="evidence" value="ECO:0007669"/>
    <property type="project" value="UniProtKB-SubCell"/>
</dbReference>
<sequence length="182" mass="20123">MFKSNAVSFRRFAFSLVMMSTIAACGKNGDSVTNDTAINQQVDSSSNVPHAQVLLTQLEELRTTVYFSEQSYDLTSDGQLLIDPVAVRLRQHPDSYVVVIGHSDDFTSEEDNIALSYERAFSVAIYISSVFGVEEERIQIVAAGDTEPLQGSSSALQNKRVEIVSPKAVVRTLNPNRNQQQF</sequence>
<feature type="signal peptide" evidence="5">
    <location>
        <begin position="1"/>
        <end position="23"/>
    </location>
</feature>
<dbReference type="InterPro" id="IPR036737">
    <property type="entry name" value="OmpA-like_sf"/>
</dbReference>
<evidence type="ECO:0000313" key="8">
    <source>
        <dbReference type="Proteomes" id="UP000241771"/>
    </source>
</evidence>
<dbReference type="PROSITE" id="PS51123">
    <property type="entry name" value="OMPA_2"/>
    <property type="match status" value="1"/>
</dbReference>
<dbReference type="PRINTS" id="PR01021">
    <property type="entry name" value="OMPADOMAIN"/>
</dbReference>
<dbReference type="SUPFAM" id="SSF103088">
    <property type="entry name" value="OmpA-like"/>
    <property type="match status" value="1"/>
</dbReference>
<keyword evidence="8" id="KW-1185">Reference proteome</keyword>
<feature type="chain" id="PRO_5015650376" evidence="5">
    <location>
        <begin position="24"/>
        <end position="182"/>
    </location>
</feature>
<keyword evidence="2 4" id="KW-0472">Membrane</keyword>
<dbReference type="Proteomes" id="UP000241771">
    <property type="component" value="Unassembled WGS sequence"/>
</dbReference>
<evidence type="ECO:0000256" key="5">
    <source>
        <dbReference type="SAM" id="SignalP"/>
    </source>
</evidence>
<dbReference type="InterPro" id="IPR050330">
    <property type="entry name" value="Bact_OuterMem_StrucFunc"/>
</dbReference>
<proteinExistence type="predicted"/>
<evidence type="ECO:0000256" key="3">
    <source>
        <dbReference type="ARBA" id="ARBA00023237"/>
    </source>
</evidence>
<evidence type="ECO:0000256" key="2">
    <source>
        <dbReference type="ARBA" id="ARBA00023136"/>
    </source>
</evidence>
<evidence type="ECO:0000313" key="7">
    <source>
        <dbReference type="EMBL" id="PSW20213.1"/>
    </source>
</evidence>
<dbReference type="PANTHER" id="PTHR30329">
    <property type="entry name" value="STATOR ELEMENT OF FLAGELLAR MOTOR COMPLEX"/>
    <property type="match status" value="1"/>
</dbReference>
<dbReference type="PROSITE" id="PS51257">
    <property type="entry name" value="PROKAR_LIPOPROTEIN"/>
    <property type="match status" value="1"/>
</dbReference>
<evidence type="ECO:0000259" key="6">
    <source>
        <dbReference type="PROSITE" id="PS51123"/>
    </source>
</evidence>
<dbReference type="CDD" id="cd07185">
    <property type="entry name" value="OmpA_C-like"/>
    <property type="match status" value="1"/>
</dbReference>
<evidence type="ECO:0000256" key="1">
    <source>
        <dbReference type="ARBA" id="ARBA00004442"/>
    </source>
</evidence>
<dbReference type="AlphaFoldDB" id="A0A2T3NVA2"/>